<reference evidence="7" key="1">
    <citation type="journal article" date="2011" name="Nature">
        <title>A high-resolution map of human evolutionary constraint using 29 mammals.</title>
        <authorList>
            <person name="Lindblad-Toh K."/>
            <person name="Garber M."/>
            <person name="Zuk O."/>
            <person name="Lin M.F."/>
            <person name="Parker B.J."/>
            <person name="Washietl S."/>
            <person name="Kheradpour P."/>
            <person name="Ernst J."/>
            <person name="Jordan G."/>
            <person name="Mauceli E."/>
            <person name="Ward L.D."/>
            <person name="Lowe C.B."/>
            <person name="Holloway A.K."/>
            <person name="Clamp M."/>
            <person name="Gnerre S."/>
            <person name="Alfoldi J."/>
            <person name="Beal K."/>
            <person name="Chang J."/>
            <person name="Clawson H."/>
            <person name="Cuff J."/>
            <person name="Di Palma F."/>
            <person name="Fitzgerald S."/>
            <person name="Flicek P."/>
            <person name="Guttman M."/>
            <person name="Hubisz M.J."/>
            <person name="Jaffe D.B."/>
            <person name="Jungreis I."/>
            <person name="Kent W.J."/>
            <person name="Kostka D."/>
            <person name="Lara M."/>
            <person name="Martins A.L."/>
            <person name="Massingham T."/>
            <person name="Moltke I."/>
            <person name="Raney B.J."/>
            <person name="Rasmussen M.D."/>
            <person name="Robinson J."/>
            <person name="Stark A."/>
            <person name="Vilella A.J."/>
            <person name="Wen J."/>
            <person name="Xie X."/>
            <person name="Zody M.C."/>
            <person name="Baldwin J."/>
            <person name="Bloom T."/>
            <person name="Chin C.W."/>
            <person name="Heiman D."/>
            <person name="Nicol R."/>
            <person name="Nusbaum C."/>
            <person name="Young S."/>
            <person name="Wilkinson J."/>
            <person name="Worley K.C."/>
            <person name="Kovar C.L."/>
            <person name="Muzny D.M."/>
            <person name="Gibbs R.A."/>
            <person name="Cree A."/>
            <person name="Dihn H.H."/>
            <person name="Fowler G."/>
            <person name="Jhangiani S."/>
            <person name="Joshi V."/>
            <person name="Lee S."/>
            <person name="Lewis L.R."/>
            <person name="Nazareth L.V."/>
            <person name="Okwuonu G."/>
            <person name="Santibanez J."/>
            <person name="Warren W.C."/>
            <person name="Mardis E.R."/>
            <person name="Weinstock G.M."/>
            <person name="Wilson R.K."/>
            <person name="Delehaunty K."/>
            <person name="Dooling D."/>
            <person name="Fronik C."/>
            <person name="Fulton L."/>
            <person name="Fulton B."/>
            <person name="Graves T."/>
            <person name="Minx P."/>
            <person name="Sodergren E."/>
            <person name="Birney E."/>
            <person name="Margulies E.H."/>
            <person name="Herrero J."/>
            <person name="Green E.D."/>
            <person name="Haussler D."/>
            <person name="Siepel A."/>
            <person name="Goldman N."/>
            <person name="Pollard K.S."/>
            <person name="Pedersen J.S."/>
            <person name="Lander E.S."/>
            <person name="Kellis M."/>
        </authorList>
    </citation>
    <scope>NUCLEOTIDE SEQUENCE [LARGE SCALE GENOMIC DNA]</scope>
    <source>
        <strain evidence="7">2N</strain>
    </source>
</reference>
<dbReference type="EMBL" id="AAKN02045305">
    <property type="status" value="NOT_ANNOTATED_CDS"/>
    <property type="molecule type" value="Genomic_DNA"/>
</dbReference>
<dbReference type="Bgee" id="ENSCPOG00000012622">
    <property type="expression patterns" value="Expressed in testis and 13 other cell types or tissues"/>
</dbReference>
<dbReference type="Ensembl" id="ENSCPOT00000012743.3">
    <property type="protein sequence ID" value="ENSCPOP00000011355.3"/>
    <property type="gene ID" value="ENSCPOG00000012622.4"/>
</dbReference>
<evidence type="ECO:0000259" key="5">
    <source>
        <dbReference type="Pfam" id="PF06428"/>
    </source>
</evidence>
<reference evidence="6" key="3">
    <citation type="submission" date="2025-09" db="UniProtKB">
        <authorList>
            <consortium name="Ensembl"/>
        </authorList>
    </citation>
    <scope>IDENTIFICATION</scope>
    <source>
        <strain evidence="6">2N</strain>
    </source>
</reference>
<dbReference type="FunCoup" id="H0VLV1">
    <property type="interactions" value="35"/>
</dbReference>
<name>H0VLV1_CAVPO</name>
<dbReference type="InParanoid" id="H0VLV1"/>
<dbReference type="GO" id="GO:0005085">
    <property type="term" value="F:guanyl-nucleotide exchange factor activity"/>
    <property type="evidence" value="ECO:0007669"/>
    <property type="project" value="Ensembl"/>
</dbReference>
<evidence type="ECO:0000256" key="2">
    <source>
        <dbReference type="ARBA" id="ARBA00025794"/>
    </source>
</evidence>
<dbReference type="Proteomes" id="UP000005447">
    <property type="component" value="Unassembled WGS sequence"/>
</dbReference>
<evidence type="ECO:0000256" key="3">
    <source>
        <dbReference type="SAM" id="Coils"/>
    </source>
</evidence>
<dbReference type="GO" id="GO:0070319">
    <property type="term" value="C:Golgi to plasma membrane transport vesicle"/>
    <property type="evidence" value="ECO:0007669"/>
    <property type="project" value="TreeGrafter"/>
</dbReference>
<evidence type="ECO:0000313" key="7">
    <source>
        <dbReference type="Proteomes" id="UP000005447"/>
    </source>
</evidence>
<feature type="coiled-coil region" evidence="3">
    <location>
        <begin position="76"/>
        <end position="160"/>
    </location>
</feature>
<reference evidence="6" key="2">
    <citation type="submission" date="2025-08" db="UniProtKB">
        <authorList>
            <consortium name="Ensembl"/>
        </authorList>
    </citation>
    <scope>IDENTIFICATION</scope>
    <source>
        <strain evidence="6">2N</strain>
    </source>
</reference>
<dbReference type="Gene3D" id="1.20.5.4880">
    <property type="match status" value="1"/>
</dbReference>
<dbReference type="HOGENOM" id="CLU_038204_1_0_1"/>
<evidence type="ECO:0000256" key="1">
    <source>
        <dbReference type="ARBA" id="ARBA00023054"/>
    </source>
</evidence>
<dbReference type="InterPro" id="IPR009449">
    <property type="entry name" value="Sec2_N"/>
</dbReference>
<gene>
    <name evidence="6" type="primary">RAB3IL1</name>
</gene>
<dbReference type="VEuPathDB" id="HostDB:ENSCPOG00000012622"/>
<protein>
    <submittedName>
        <fullName evidence="6">RAB3A interacting protein like 1</fullName>
    </submittedName>
</protein>
<dbReference type="InterPro" id="IPR040351">
    <property type="entry name" value="RAB3IL/RAB3IP/Sec2"/>
</dbReference>
<dbReference type="Pfam" id="PF25555">
    <property type="entry name" value="RAB3A-like_C"/>
    <property type="match status" value="2"/>
</dbReference>
<feature type="compositionally biased region" description="Basic residues" evidence="4">
    <location>
        <begin position="184"/>
        <end position="194"/>
    </location>
</feature>
<evidence type="ECO:0000256" key="4">
    <source>
        <dbReference type="SAM" id="MobiDB-lite"/>
    </source>
</evidence>
<keyword evidence="1 3" id="KW-0175">Coiled coil</keyword>
<feature type="region of interest" description="Disordered" evidence="4">
    <location>
        <begin position="166"/>
        <end position="201"/>
    </location>
</feature>
<dbReference type="GO" id="GO:0042802">
    <property type="term" value="F:identical protein binding"/>
    <property type="evidence" value="ECO:0007669"/>
    <property type="project" value="Ensembl"/>
</dbReference>
<keyword evidence="7" id="KW-1185">Reference proteome</keyword>
<dbReference type="PANTHER" id="PTHR14430:SF5">
    <property type="entry name" value="GUANINE NUCLEOTIDE EXCHANGE FACTOR FOR RAB-3A"/>
    <property type="match status" value="1"/>
</dbReference>
<proteinExistence type="inferred from homology"/>
<accession>H0VLV1</accession>
<dbReference type="SUPFAM" id="SSF144284">
    <property type="entry name" value="Sec2 N-terminal region"/>
    <property type="match status" value="1"/>
</dbReference>
<comment type="similarity">
    <text evidence="2">Belongs to the SEC2 family.</text>
</comment>
<dbReference type="eggNOG" id="KOG4324">
    <property type="taxonomic scope" value="Eukaryota"/>
</dbReference>
<dbReference type="AlphaFoldDB" id="H0VLV1"/>
<dbReference type="PANTHER" id="PTHR14430">
    <property type="entry name" value="RABIN3-RELATED"/>
    <property type="match status" value="1"/>
</dbReference>
<evidence type="ECO:0000313" key="6">
    <source>
        <dbReference type="Ensembl" id="ENSCPOP00000011355.3"/>
    </source>
</evidence>
<dbReference type="GeneTree" id="ENSGT00940000159102"/>
<dbReference type="Pfam" id="PF06428">
    <property type="entry name" value="Sec2p"/>
    <property type="match status" value="1"/>
</dbReference>
<feature type="domain" description="GDP/GTP exchange factor Sec2 N-terminal" evidence="5">
    <location>
        <begin position="75"/>
        <end position="159"/>
    </location>
</feature>
<organism evidence="6 7">
    <name type="scientific">Cavia porcellus</name>
    <name type="common">Guinea pig</name>
    <dbReference type="NCBI Taxonomy" id="10141"/>
    <lineage>
        <taxon>Eukaryota</taxon>
        <taxon>Metazoa</taxon>
        <taxon>Chordata</taxon>
        <taxon>Craniata</taxon>
        <taxon>Vertebrata</taxon>
        <taxon>Euteleostomi</taxon>
        <taxon>Mammalia</taxon>
        <taxon>Eutheria</taxon>
        <taxon>Euarchontoglires</taxon>
        <taxon>Glires</taxon>
        <taxon>Rodentia</taxon>
        <taxon>Hystricomorpha</taxon>
        <taxon>Caviidae</taxon>
        <taxon>Cavia</taxon>
    </lineage>
</organism>
<sequence length="409" mass="45224">MWSGLPQTDKGFPPPLVAVPGSWKDVGPCQGHREASGPLAQAAVEGETLGEEAPATTELDVSRLRSSSMEIREKGSEFLREELRRAQKELQLKDAECARLCRIREQLERELEELTASLFEEAHKMVREANTKQAASEKQLKEARGKIDMLQAEVTALKTLVITSTPASPNRELHPQLLSPTKAGPRKMHARHKSTSSAPCPALCPAAGQGLAQDKEGREVDMTLFAEFQAWRAAPTLDKACPFLDRVYREDVGPCLDFTMHEVRKWQVGSQGPAQLPPATPSLALLSPKLSALVRGAVEDNTLTIEPVASHMQPNTRAAAVEGSHTSTCALSGLTSPCRHRIRLGDSESHYYISASSRARITAVCNFFTYIRYIQQGLVRQDVEPMFWEVMRLRKEMSLAKLGFFLQEA</sequence>
<dbReference type="GO" id="GO:0006887">
    <property type="term" value="P:exocytosis"/>
    <property type="evidence" value="ECO:0007669"/>
    <property type="project" value="TreeGrafter"/>
</dbReference>
<dbReference type="OMA" id="EIDPIYH"/>
<dbReference type="STRING" id="10141.ENSCPOP00000011355"/>